<feature type="compositionally biased region" description="Low complexity" evidence="2">
    <location>
        <begin position="473"/>
        <end position="502"/>
    </location>
</feature>
<evidence type="ECO:0000256" key="1">
    <source>
        <dbReference type="ARBA" id="ARBA00007945"/>
    </source>
</evidence>
<dbReference type="AlphaFoldDB" id="A0A9W7ZPM2"/>
<evidence type="ECO:0000313" key="5">
    <source>
        <dbReference type="Proteomes" id="UP001150569"/>
    </source>
</evidence>
<comment type="similarity">
    <text evidence="1">Belongs to the SS18 family.</text>
</comment>
<feature type="compositionally biased region" description="Polar residues" evidence="2">
    <location>
        <begin position="566"/>
        <end position="577"/>
    </location>
</feature>
<dbReference type="Pfam" id="PF05030">
    <property type="entry name" value="SSXT"/>
    <property type="match status" value="1"/>
</dbReference>
<feature type="region of interest" description="Disordered" evidence="2">
    <location>
        <begin position="154"/>
        <end position="193"/>
    </location>
</feature>
<proteinExistence type="inferred from homology"/>
<feature type="compositionally biased region" description="Low complexity" evidence="2">
    <location>
        <begin position="352"/>
        <end position="370"/>
    </location>
</feature>
<protein>
    <recommendedName>
        <fullName evidence="3">SS18 N-terminal domain-containing protein</fullName>
    </recommendedName>
</protein>
<feature type="region of interest" description="Disordered" evidence="2">
    <location>
        <begin position="73"/>
        <end position="103"/>
    </location>
</feature>
<feature type="compositionally biased region" description="Polar residues" evidence="2">
    <location>
        <begin position="273"/>
        <end position="304"/>
    </location>
</feature>
<feature type="region of interest" description="Disordered" evidence="2">
    <location>
        <begin position="273"/>
        <end position="380"/>
    </location>
</feature>
<gene>
    <name evidence="4" type="ORF">IWQ60_011139</name>
</gene>
<feature type="region of interest" description="Disordered" evidence="2">
    <location>
        <begin position="566"/>
        <end position="592"/>
    </location>
</feature>
<dbReference type="InterPro" id="IPR007726">
    <property type="entry name" value="SS18_N"/>
</dbReference>
<accession>A0A9W7ZPM2</accession>
<organism evidence="4 5">
    <name type="scientific">Tieghemiomyces parasiticus</name>
    <dbReference type="NCBI Taxonomy" id="78921"/>
    <lineage>
        <taxon>Eukaryota</taxon>
        <taxon>Fungi</taxon>
        <taxon>Fungi incertae sedis</taxon>
        <taxon>Zoopagomycota</taxon>
        <taxon>Kickxellomycotina</taxon>
        <taxon>Dimargaritomycetes</taxon>
        <taxon>Dimargaritales</taxon>
        <taxon>Dimargaritaceae</taxon>
        <taxon>Tieghemiomyces</taxon>
    </lineage>
</organism>
<dbReference type="Proteomes" id="UP001150569">
    <property type="component" value="Unassembled WGS sequence"/>
</dbReference>
<dbReference type="EMBL" id="JANBPT010001192">
    <property type="protein sequence ID" value="KAJ1909499.1"/>
    <property type="molecule type" value="Genomic_DNA"/>
</dbReference>
<evidence type="ECO:0000313" key="4">
    <source>
        <dbReference type="EMBL" id="KAJ1909499.1"/>
    </source>
</evidence>
<reference evidence="4" key="1">
    <citation type="submission" date="2022-07" db="EMBL/GenBank/DDBJ databases">
        <title>Phylogenomic reconstructions and comparative analyses of Kickxellomycotina fungi.</title>
        <authorList>
            <person name="Reynolds N.K."/>
            <person name="Stajich J.E."/>
            <person name="Barry K."/>
            <person name="Grigoriev I.V."/>
            <person name="Crous P."/>
            <person name="Smith M.E."/>
        </authorList>
    </citation>
    <scope>NUCLEOTIDE SEQUENCE</scope>
    <source>
        <strain evidence="4">RSA 861</strain>
    </source>
</reference>
<comment type="caution">
    <text evidence="4">The sequence shown here is derived from an EMBL/GenBank/DDBJ whole genome shotgun (WGS) entry which is preliminary data.</text>
</comment>
<name>A0A9W7ZPM2_9FUNG</name>
<evidence type="ECO:0000259" key="3">
    <source>
        <dbReference type="Pfam" id="PF05030"/>
    </source>
</evidence>
<keyword evidence="5" id="KW-1185">Reference proteome</keyword>
<feature type="domain" description="SS18 N-terminal" evidence="3">
    <location>
        <begin position="12"/>
        <end position="70"/>
    </location>
</feature>
<sequence>MVSSTADTSYIPQFNAKCVQLVLDINAELIRVCVEFQNRGWFQDPDFAVYQARLQSNLAYLASVADHFLKTPQLSGDPDLQSAKQRPAVPSGTSTANPAPLIRPDLSPLPTPRTPAGQKLQALLVQTVQHFQQRDQLARPEMLERSREAFQHLNATTTAGPPSTNETQSATAGSDNTVSTGMENQPSKQAITHREVDPPIPEGAVATAATVNNGAGNGTAGDESPANAVPEGFTYTPLPPFHTRNIHPQPPQPSFLMEQELKRQRLLQSHIAQMSSTATQSPAPALVSTPSAGQSQPMGSTTASPFDPTSPYGFAAPATPSPAPVATTSPPSIRSPPFGMTGGAPTPDRSHSVTQAPTTSTAAPTHVPASQFSSPMAAPASSGVSMGAVPTNMAQLSRAQQIMLYQMRMQQMQQAGATNPQMAMAMMMANRQRMAQASSAPGAADPAAFQPQAMGYNHMNVPGLAMMNPNPMATTAPLQQQTQQLHQSQQPQQQQQQQQASLPPQFMARPNFPVGMGMAANNPHLAQAMANGVANGLNFNQMMAMGMLGGAGPGGFANPTGMVSSPNVGATMTTPSPMTGFPNGQQQQQQQQ</sequence>
<feature type="region of interest" description="Disordered" evidence="2">
    <location>
        <begin position="211"/>
        <end position="253"/>
    </location>
</feature>
<feature type="compositionally biased region" description="Polar residues" evidence="2">
    <location>
        <begin position="154"/>
        <end position="190"/>
    </location>
</feature>
<evidence type="ECO:0000256" key="2">
    <source>
        <dbReference type="SAM" id="MobiDB-lite"/>
    </source>
</evidence>
<dbReference type="OrthoDB" id="2530523at2759"/>
<feature type="region of interest" description="Disordered" evidence="2">
    <location>
        <begin position="469"/>
        <end position="502"/>
    </location>
</feature>